<comment type="caution">
    <text evidence="3">The sequence shown here is derived from an EMBL/GenBank/DDBJ whole genome shotgun (WGS) entry which is preliminary data.</text>
</comment>
<dbReference type="SUPFAM" id="SSF51735">
    <property type="entry name" value="NAD(P)-binding Rossmann-fold domains"/>
    <property type="match status" value="1"/>
</dbReference>
<protein>
    <recommendedName>
        <fullName evidence="5">Oxidoreductase</fullName>
    </recommendedName>
</protein>
<dbReference type="Pfam" id="PF02894">
    <property type="entry name" value="GFO_IDH_MocA_C"/>
    <property type="match status" value="1"/>
</dbReference>
<dbReference type="InterPro" id="IPR000683">
    <property type="entry name" value="Gfo/Idh/MocA-like_OxRdtase_N"/>
</dbReference>
<reference evidence="3 4" key="1">
    <citation type="submission" date="2015-03" db="EMBL/GenBank/DDBJ databases">
        <title>Genome sequencing of Methylobacterium variabile DSM 16961.</title>
        <authorList>
            <person name="Chaudhry V."/>
            <person name="Patil P.B."/>
        </authorList>
    </citation>
    <scope>NUCLEOTIDE SEQUENCE [LARGE SCALE GENOMIC DNA]</scope>
    <source>
        <strain evidence="3 4">DSM 16961</strain>
    </source>
</reference>
<dbReference type="InterPro" id="IPR004104">
    <property type="entry name" value="Gfo/Idh/MocA-like_OxRdtase_C"/>
</dbReference>
<dbReference type="SUPFAM" id="SSF55347">
    <property type="entry name" value="Glyceraldehyde-3-phosphate dehydrogenase-like, C-terminal domain"/>
    <property type="match status" value="1"/>
</dbReference>
<dbReference type="Gene3D" id="3.40.50.720">
    <property type="entry name" value="NAD(P)-binding Rossmann-like Domain"/>
    <property type="match status" value="1"/>
</dbReference>
<evidence type="ECO:0000259" key="2">
    <source>
        <dbReference type="Pfam" id="PF02894"/>
    </source>
</evidence>
<evidence type="ECO:0000313" key="3">
    <source>
        <dbReference type="EMBL" id="KMO33574.1"/>
    </source>
</evidence>
<dbReference type="PANTHER" id="PTHR43377:SF8">
    <property type="entry name" value="BLR3664 PROTEIN"/>
    <property type="match status" value="1"/>
</dbReference>
<dbReference type="AlphaFoldDB" id="A0A0J6SIZ2"/>
<dbReference type="PANTHER" id="PTHR43377">
    <property type="entry name" value="BILIVERDIN REDUCTASE A"/>
    <property type="match status" value="1"/>
</dbReference>
<dbReference type="GO" id="GO:0000166">
    <property type="term" value="F:nucleotide binding"/>
    <property type="evidence" value="ECO:0007669"/>
    <property type="project" value="InterPro"/>
</dbReference>
<feature type="domain" description="Gfo/Idh/MocA-like oxidoreductase C-terminal" evidence="2">
    <location>
        <begin position="139"/>
        <end position="354"/>
    </location>
</feature>
<keyword evidence="4" id="KW-1185">Reference proteome</keyword>
<proteinExistence type="predicted"/>
<evidence type="ECO:0000259" key="1">
    <source>
        <dbReference type="Pfam" id="PF01408"/>
    </source>
</evidence>
<dbReference type="Pfam" id="PF01408">
    <property type="entry name" value="GFO_IDH_MocA"/>
    <property type="match status" value="1"/>
</dbReference>
<dbReference type="RefSeq" id="WP_048446062.1">
    <property type="nucleotide sequence ID" value="NZ_LABY01000150.1"/>
</dbReference>
<name>A0A0J6SIZ2_9HYPH</name>
<dbReference type="InterPro" id="IPR036291">
    <property type="entry name" value="NAD(P)-bd_dom_sf"/>
</dbReference>
<dbReference type="InterPro" id="IPR051450">
    <property type="entry name" value="Gfo/Idh/MocA_Oxidoreductases"/>
</dbReference>
<accession>A0A0J6SIZ2</accession>
<sequence>MRTPRTLHIGIVGLGAIGRTHARVLRTVDPTVVLSAADPGTGAAATAGSLGITHYGDLDGMLDAARLDAVVVAAPTDDHLAIASACIARGIPVLVEKPIATNVADAALLTRRAADAGVPLLVGHHRRYNPVVQDAARHVAGGEIGRVTAVTVMYASRKPDPYFDIPWHREPQGGGPILINLIHEIDQLRFILGEIVSVQAIASSNVRQLPVEDTAVVLLRFASGALGTITLSDCVASPWSYDLVSGEFDLIADRPGLIGRGTDDTHFIMGTEGSLTLPRLRRFRFGGEPGWHQPLEVREAGRVGANVYALQAAHFLDVVSGAASPRVTGEDATRSLAVTLAIKEAAATGRKVPVP</sequence>
<evidence type="ECO:0008006" key="5">
    <source>
        <dbReference type="Google" id="ProtNLM"/>
    </source>
</evidence>
<dbReference type="Gene3D" id="3.30.360.10">
    <property type="entry name" value="Dihydrodipicolinate Reductase, domain 2"/>
    <property type="match status" value="1"/>
</dbReference>
<organism evidence="3 4">
    <name type="scientific">Methylobacterium variabile</name>
    <dbReference type="NCBI Taxonomy" id="298794"/>
    <lineage>
        <taxon>Bacteria</taxon>
        <taxon>Pseudomonadati</taxon>
        <taxon>Pseudomonadota</taxon>
        <taxon>Alphaproteobacteria</taxon>
        <taxon>Hyphomicrobiales</taxon>
        <taxon>Methylobacteriaceae</taxon>
        <taxon>Methylobacterium</taxon>
    </lineage>
</organism>
<dbReference type="Proteomes" id="UP000035955">
    <property type="component" value="Unassembled WGS sequence"/>
</dbReference>
<dbReference type="PATRIC" id="fig|298794.3.peg.1443"/>
<dbReference type="EMBL" id="LABY01000150">
    <property type="protein sequence ID" value="KMO33574.1"/>
    <property type="molecule type" value="Genomic_DNA"/>
</dbReference>
<feature type="domain" description="Gfo/Idh/MocA-like oxidoreductase N-terminal" evidence="1">
    <location>
        <begin position="8"/>
        <end position="124"/>
    </location>
</feature>
<evidence type="ECO:0000313" key="4">
    <source>
        <dbReference type="Proteomes" id="UP000035955"/>
    </source>
</evidence>
<gene>
    <name evidence="3" type="ORF">VQ02_20510</name>
</gene>